<dbReference type="GO" id="GO:0008168">
    <property type="term" value="F:methyltransferase activity"/>
    <property type="evidence" value="ECO:0007669"/>
    <property type="project" value="UniProtKB-KW"/>
</dbReference>
<comment type="caution">
    <text evidence="3">The sequence shown here is derived from an EMBL/GenBank/DDBJ whole genome shotgun (WGS) entry which is preliminary data.</text>
</comment>
<dbReference type="EMBL" id="JAVREP010000003">
    <property type="protein sequence ID" value="MDT0328116.1"/>
    <property type="molecule type" value="Genomic_DNA"/>
</dbReference>
<evidence type="ECO:0000256" key="1">
    <source>
        <dbReference type="ARBA" id="ARBA00022679"/>
    </source>
</evidence>
<feature type="domain" description="Methyltransferase" evidence="2">
    <location>
        <begin position="51"/>
        <end position="146"/>
    </location>
</feature>
<dbReference type="InterPro" id="IPR041698">
    <property type="entry name" value="Methyltransf_25"/>
</dbReference>
<keyword evidence="1 3" id="KW-0808">Transferase</keyword>
<sequence length="218" mass="24026">MTHEHTEAPLPEEFGAEYWDGRYASSERIWSGNPNPALVTEAADLAPGRALEVGSGEGADTLWLAERGWEVTAIDISAVGLEKAAAHAAGRSPEAAARITWRQADLTVWAPPEGAYDLVTAHYLHFHPKVRAVVFPALADAVAPDGTLLLVSHTLRDLADGVPRPPWPEMFHTAEEMADLLPEERWTMVTLEERPRTAVYDGVEYTIHDLVVHARRRV</sequence>
<dbReference type="GO" id="GO:0032259">
    <property type="term" value="P:methylation"/>
    <property type="evidence" value="ECO:0007669"/>
    <property type="project" value="UniProtKB-KW"/>
</dbReference>
<organism evidence="3 4">
    <name type="scientific">Nocardiopsis lambiniae</name>
    <dbReference type="NCBI Taxonomy" id="3075539"/>
    <lineage>
        <taxon>Bacteria</taxon>
        <taxon>Bacillati</taxon>
        <taxon>Actinomycetota</taxon>
        <taxon>Actinomycetes</taxon>
        <taxon>Streptosporangiales</taxon>
        <taxon>Nocardiopsidaceae</taxon>
        <taxon>Nocardiopsis</taxon>
    </lineage>
</organism>
<dbReference type="Gene3D" id="3.40.50.150">
    <property type="entry name" value="Vaccinia Virus protein VP39"/>
    <property type="match status" value="1"/>
</dbReference>
<reference evidence="4" key="1">
    <citation type="submission" date="2023-07" db="EMBL/GenBank/DDBJ databases">
        <title>30 novel species of actinomycetes from the DSMZ collection.</title>
        <authorList>
            <person name="Nouioui I."/>
        </authorList>
    </citation>
    <scope>NUCLEOTIDE SEQUENCE [LARGE SCALE GENOMIC DNA]</scope>
    <source>
        <strain evidence="4">DSM 44743</strain>
    </source>
</reference>
<dbReference type="PANTHER" id="PTHR43861">
    <property type="entry name" value="TRANS-ACONITATE 2-METHYLTRANSFERASE-RELATED"/>
    <property type="match status" value="1"/>
</dbReference>
<evidence type="ECO:0000259" key="2">
    <source>
        <dbReference type="Pfam" id="PF13649"/>
    </source>
</evidence>
<proteinExistence type="predicted"/>
<gene>
    <name evidence="3" type="ORF">RM479_06780</name>
</gene>
<dbReference type="InterPro" id="IPR029063">
    <property type="entry name" value="SAM-dependent_MTases_sf"/>
</dbReference>
<name>A0ABU2M813_9ACTN</name>
<dbReference type="CDD" id="cd02440">
    <property type="entry name" value="AdoMet_MTases"/>
    <property type="match status" value="1"/>
</dbReference>
<accession>A0ABU2M813</accession>
<dbReference type="Proteomes" id="UP001183390">
    <property type="component" value="Unassembled WGS sequence"/>
</dbReference>
<dbReference type="EC" id="2.1.-.-" evidence="3"/>
<protein>
    <submittedName>
        <fullName evidence="3">Class I SAM-dependent methyltransferase</fullName>
        <ecNumber evidence="3">2.1.-.-</ecNumber>
    </submittedName>
</protein>
<dbReference type="SUPFAM" id="SSF53335">
    <property type="entry name" value="S-adenosyl-L-methionine-dependent methyltransferases"/>
    <property type="match status" value="1"/>
</dbReference>
<keyword evidence="3" id="KW-0489">Methyltransferase</keyword>
<evidence type="ECO:0000313" key="4">
    <source>
        <dbReference type="Proteomes" id="UP001183390"/>
    </source>
</evidence>
<dbReference type="RefSeq" id="WP_311510852.1">
    <property type="nucleotide sequence ID" value="NZ_JAVREP010000003.1"/>
</dbReference>
<keyword evidence="4" id="KW-1185">Reference proteome</keyword>
<evidence type="ECO:0000313" key="3">
    <source>
        <dbReference type="EMBL" id="MDT0328116.1"/>
    </source>
</evidence>
<dbReference type="Pfam" id="PF13649">
    <property type="entry name" value="Methyltransf_25"/>
    <property type="match status" value="1"/>
</dbReference>